<dbReference type="RefSeq" id="WP_123232865.1">
    <property type="nucleotide sequence ID" value="NZ_RJSG01000002.1"/>
</dbReference>
<dbReference type="OrthoDB" id="3764616at2"/>
<evidence type="ECO:0000256" key="1">
    <source>
        <dbReference type="ARBA" id="ARBA00010062"/>
    </source>
</evidence>
<gene>
    <name evidence="6" type="ORF">EFL95_04480</name>
</gene>
<sequence>MTPFHRLTLVSGAAVLALTAAGCGGSALDPKTAVRANAALHGNAQGTTSTVSAPGPVVSAPTSTQGPKSTVPGGLLPVAEHPGQTKTNDQGSGLNPSAPACTALAKQTGITDTTVTIANASDITGPVPGIFNSAQQATRAFAAYFNAHSSLCGRKLQVLDLDTRTDAGGDQRAYVTACDKAFAAVGSMSAFDSGGAATADQCGLPDIRSQSVSDTRNDCRTCFGAQATELHAFQNAIPDFLVSRHGAAAKKSAIIYVREAAAVETAKYTKLAEEKRGMKFVYDTTFDVAEFNYAPYVQAMKDKGVRLVQFIGSSDQAVRMAQAMQTYQFKPDVFVQDATAYNQSFLKTGGSAVEGAYIYVNFLPFEAAGGNQEMKLYRAWLQQVAPGAVPSYFGLYAWSAARLFTEQAQALGSNLTRANLVRRIRAVSLWTDHGLHAPQPVGPKKNSSCWRFLRAHDGRWVTIGNDYICHGSTVIR</sequence>
<keyword evidence="2 4" id="KW-0732">Signal</keyword>
<organism evidence="6 7">
    <name type="scientific">Nocardioides marmorisolisilvae</name>
    <dbReference type="NCBI Taxonomy" id="1542737"/>
    <lineage>
        <taxon>Bacteria</taxon>
        <taxon>Bacillati</taxon>
        <taxon>Actinomycetota</taxon>
        <taxon>Actinomycetes</taxon>
        <taxon>Propionibacteriales</taxon>
        <taxon>Nocardioidaceae</taxon>
        <taxon>Nocardioides</taxon>
    </lineage>
</organism>
<feature type="region of interest" description="Disordered" evidence="3">
    <location>
        <begin position="45"/>
        <end position="97"/>
    </location>
</feature>
<dbReference type="SUPFAM" id="SSF53822">
    <property type="entry name" value="Periplasmic binding protein-like I"/>
    <property type="match status" value="1"/>
</dbReference>
<accession>A0A3N0DS95</accession>
<evidence type="ECO:0000313" key="6">
    <source>
        <dbReference type="EMBL" id="RNL78366.1"/>
    </source>
</evidence>
<keyword evidence="7" id="KW-1185">Reference proteome</keyword>
<feature type="compositionally biased region" description="Polar residues" evidence="3">
    <location>
        <begin position="84"/>
        <end position="95"/>
    </location>
</feature>
<dbReference type="PROSITE" id="PS51257">
    <property type="entry name" value="PROKAR_LIPOPROTEIN"/>
    <property type="match status" value="1"/>
</dbReference>
<dbReference type="Gene3D" id="3.40.50.2300">
    <property type="match status" value="2"/>
</dbReference>
<dbReference type="InterPro" id="IPR028082">
    <property type="entry name" value="Peripla_BP_I"/>
</dbReference>
<dbReference type="InterPro" id="IPR028081">
    <property type="entry name" value="Leu-bd"/>
</dbReference>
<dbReference type="PANTHER" id="PTHR47235:SF1">
    <property type="entry name" value="BLR6548 PROTEIN"/>
    <property type="match status" value="1"/>
</dbReference>
<evidence type="ECO:0000259" key="5">
    <source>
        <dbReference type="Pfam" id="PF13458"/>
    </source>
</evidence>
<dbReference type="EMBL" id="RJSG01000002">
    <property type="protein sequence ID" value="RNL78366.1"/>
    <property type="molecule type" value="Genomic_DNA"/>
</dbReference>
<evidence type="ECO:0000313" key="7">
    <source>
        <dbReference type="Proteomes" id="UP000277094"/>
    </source>
</evidence>
<comment type="caution">
    <text evidence="6">The sequence shown here is derived from an EMBL/GenBank/DDBJ whole genome shotgun (WGS) entry which is preliminary data.</text>
</comment>
<dbReference type="Pfam" id="PF13458">
    <property type="entry name" value="Peripla_BP_6"/>
    <property type="match status" value="1"/>
</dbReference>
<dbReference type="Proteomes" id="UP000277094">
    <property type="component" value="Unassembled WGS sequence"/>
</dbReference>
<protein>
    <submittedName>
        <fullName evidence="6">ABC transporter substrate-binding protein</fullName>
    </submittedName>
</protein>
<feature type="chain" id="PRO_5038555096" evidence="4">
    <location>
        <begin position="21"/>
        <end position="476"/>
    </location>
</feature>
<comment type="similarity">
    <text evidence="1">Belongs to the leucine-binding protein family.</text>
</comment>
<reference evidence="6 7" key="1">
    <citation type="submission" date="2018-11" db="EMBL/GenBank/DDBJ databases">
        <authorList>
            <person name="Li F."/>
        </authorList>
    </citation>
    <scope>NUCLEOTIDE SEQUENCE [LARGE SCALE GENOMIC DNA]</scope>
    <source>
        <strain evidence="6 7">KIS18-7</strain>
    </source>
</reference>
<feature type="signal peptide" evidence="4">
    <location>
        <begin position="1"/>
        <end position="20"/>
    </location>
</feature>
<proteinExistence type="inferred from homology"/>
<dbReference type="AlphaFoldDB" id="A0A3N0DS95"/>
<evidence type="ECO:0000256" key="2">
    <source>
        <dbReference type="ARBA" id="ARBA00022729"/>
    </source>
</evidence>
<evidence type="ECO:0000256" key="4">
    <source>
        <dbReference type="SAM" id="SignalP"/>
    </source>
</evidence>
<name>A0A3N0DS95_9ACTN</name>
<evidence type="ECO:0000256" key="3">
    <source>
        <dbReference type="SAM" id="MobiDB-lite"/>
    </source>
</evidence>
<feature type="domain" description="Leucine-binding protein" evidence="5">
    <location>
        <begin position="114"/>
        <end position="432"/>
    </location>
</feature>
<dbReference type="PANTHER" id="PTHR47235">
    <property type="entry name" value="BLR6548 PROTEIN"/>
    <property type="match status" value="1"/>
</dbReference>